<reference evidence="2" key="1">
    <citation type="submission" date="2021-04" db="EMBL/GenBank/DDBJ databases">
        <title>Biosynthetic gene clusters of Dactylosporangioum roseum.</title>
        <authorList>
            <person name="Hartkoorn R.C."/>
            <person name="Beaudoing E."/>
            <person name="Hot D."/>
            <person name="Moureu S."/>
        </authorList>
    </citation>
    <scope>NUCLEOTIDE SEQUENCE</scope>
    <source>
        <strain evidence="2">NRRL B-16295</strain>
    </source>
</reference>
<name>A0ABY5Z7J5_9ACTN</name>
<dbReference type="SUPFAM" id="SSF56747">
    <property type="entry name" value="Prim-pol domain"/>
    <property type="match status" value="1"/>
</dbReference>
<evidence type="ECO:0000259" key="1">
    <source>
        <dbReference type="SMART" id="SM00943"/>
    </source>
</evidence>
<sequence length="400" mass="42230">MTPGPGRCGFWFGDLTRFCGAAEDVRPYLPGWRCPLHTPAAIAGRAEPPSVPLRPPPTFGESTMALRADPQALLRNALAAAARGWHVFPLRPDNRPGADDDEAKRPAFPARCTAEHCDQTDPRCRAAGRHIGWEERATTDPDRIQRAWSRVPYGIGIACGPSGLLVVDLDRPKPGKARPDRWAIPGIEDGFDVFAEVCAEAGQPLPTETYTVTTGRSGTHLYFRHPAEGEQLRNTGGDRGGGLGWLIDTRSHGGYVVAAGSTVAGRPYTVAHDIDPAPLPGWLAERLRPAPQPPARPAVVHLAGLGRQTKFLNKAITASLAAIAAAGAPNSGILNNVVWGAAVSLGQLVAGGALNEHDTEELLLAAAVAAGHPAAGARKTIRSGFRRGAERPRSLGSEAA</sequence>
<protein>
    <submittedName>
        <fullName evidence="2">Bifunctional DNA primase/polymerase</fullName>
    </submittedName>
</protein>
<gene>
    <name evidence="2" type="ORF">Drose_06980</name>
</gene>
<dbReference type="EMBL" id="CP073721">
    <property type="protein sequence ID" value="UWZ38006.1"/>
    <property type="molecule type" value="Genomic_DNA"/>
</dbReference>
<feature type="domain" description="DNA primase/polymerase bifunctional N-terminal" evidence="1">
    <location>
        <begin position="77"/>
        <end position="283"/>
    </location>
</feature>
<dbReference type="SMART" id="SM00943">
    <property type="entry name" value="Prim-Pol"/>
    <property type="match status" value="1"/>
</dbReference>
<organism evidence="2 3">
    <name type="scientific">Dactylosporangium roseum</name>
    <dbReference type="NCBI Taxonomy" id="47989"/>
    <lineage>
        <taxon>Bacteria</taxon>
        <taxon>Bacillati</taxon>
        <taxon>Actinomycetota</taxon>
        <taxon>Actinomycetes</taxon>
        <taxon>Micromonosporales</taxon>
        <taxon>Micromonosporaceae</taxon>
        <taxon>Dactylosporangium</taxon>
    </lineage>
</organism>
<evidence type="ECO:0000313" key="3">
    <source>
        <dbReference type="Proteomes" id="UP001058271"/>
    </source>
</evidence>
<dbReference type="Pfam" id="PF09250">
    <property type="entry name" value="Prim-Pol"/>
    <property type="match status" value="1"/>
</dbReference>
<evidence type="ECO:0000313" key="2">
    <source>
        <dbReference type="EMBL" id="UWZ38006.1"/>
    </source>
</evidence>
<dbReference type="Proteomes" id="UP001058271">
    <property type="component" value="Chromosome"/>
</dbReference>
<proteinExistence type="predicted"/>
<dbReference type="CDD" id="cd04859">
    <property type="entry name" value="Prim_Pol"/>
    <property type="match status" value="1"/>
</dbReference>
<keyword evidence="3" id="KW-1185">Reference proteome</keyword>
<dbReference type="InterPro" id="IPR015330">
    <property type="entry name" value="DNA_primase/pol_bifunc_N"/>
</dbReference>
<accession>A0ABY5Z7J5</accession>